<keyword evidence="6" id="KW-1185">Reference proteome</keyword>
<dbReference type="EMBL" id="JANTQA010000032">
    <property type="protein sequence ID" value="KAJ3439368.1"/>
    <property type="molecule type" value="Genomic_DNA"/>
</dbReference>
<dbReference type="InterPro" id="IPR036915">
    <property type="entry name" value="Cyclin-like_sf"/>
</dbReference>
<evidence type="ECO:0000256" key="1">
    <source>
        <dbReference type="RuleBase" id="RU000383"/>
    </source>
</evidence>
<reference evidence="3" key="2">
    <citation type="submission" date="2022-08" db="EMBL/GenBank/DDBJ databases">
        <title>Novel sulphate-reducing endosymbionts in the free-living metamonad Anaeramoeba.</title>
        <authorList>
            <person name="Jerlstrom-Hultqvist J."/>
            <person name="Cepicka I."/>
            <person name="Gallot-Lavallee L."/>
            <person name="Salas-Leiva D."/>
            <person name="Curtis B.A."/>
            <person name="Zahonova K."/>
            <person name="Pipaliya S."/>
            <person name="Dacks J."/>
            <person name="Roger A.J."/>
        </authorList>
    </citation>
    <scope>NUCLEOTIDE SEQUENCE</scope>
    <source>
        <strain evidence="3">Busselton2</strain>
    </source>
</reference>
<dbReference type="SUPFAM" id="SSF47954">
    <property type="entry name" value="Cyclin-like"/>
    <property type="match status" value="2"/>
</dbReference>
<sequence>MTNKLSIETNNITPSRKDQISEKLERQLRAFGCLLIKKVCLILELPHRTPATAQVIFHKFYQMKSLKQIEVKIIALSSVFLSCKLEETPRRVRHIINTFVSIDQIEQKQKQVPINPLNQEYWEIKNEIIQGESYILNQIGFDLQIEHPFKFLLNYSNTLKCSPKLIQKAWNFLNDCFMIDVCIKYPSPLLAVSCLFISSEILGETIFEKQNLSNWKLFNTTIEDITKVSQEILSLYKDPKPQYVDLSEEN</sequence>
<feature type="domain" description="Cyclin-like" evidence="2">
    <location>
        <begin position="150"/>
        <end position="234"/>
    </location>
</feature>
<feature type="domain" description="Cyclin-like" evidence="2">
    <location>
        <begin position="34"/>
        <end position="137"/>
    </location>
</feature>
<evidence type="ECO:0000313" key="3">
    <source>
        <dbReference type="EMBL" id="KAJ3439368.1"/>
    </source>
</evidence>
<organism evidence="3 5">
    <name type="scientific">Anaeramoeba flamelloides</name>
    <dbReference type="NCBI Taxonomy" id="1746091"/>
    <lineage>
        <taxon>Eukaryota</taxon>
        <taxon>Metamonada</taxon>
        <taxon>Anaeramoebidae</taxon>
        <taxon>Anaeramoeba</taxon>
    </lineage>
</organism>
<dbReference type="EMBL" id="JAOAOG010000333">
    <property type="protein sequence ID" value="KAJ6227713.1"/>
    <property type="molecule type" value="Genomic_DNA"/>
</dbReference>
<proteinExistence type="inferred from homology"/>
<comment type="caution">
    <text evidence="3">The sequence shown here is derived from an EMBL/GenBank/DDBJ whole genome shotgun (WGS) entry which is preliminary data.</text>
</comment>
<evidence type="ECO:0000259" key="2">
    <source>
        <dbReference type="SMART" id="SM00385"/>
    </source>
</evidence>
<dbReference type="InterPro" id="IPR006671">
    <property type="entry name" value="Cyclin_N"/>
</dbReference>
<dbReference type="Proteomes" id="UP001150062">
    <property type="component" value="Unassembled WGS sequence"/>
</dbReference>
<dbReference type="GO" id="GO:0016538">
    <property type="term" value="F:cyclin-dependent protein serine/threonine kinase regulator activity"/>
    <property type="evidence" value="ECO:0007669"/>
    <property type="project" value="InterPro"/>
</dbReference>
<dbReference type="Proteomes" id="UP001146793">
    <property type="component" value="Unassembled WGS sequence"/>
</dbReference>
<evidence type="ECO:0000313" key="4">
    <source>
        <dbReference type="EMBL" id="KAJ6227713.1"/>
    </source>
</evidence>
<reference evidence="4" key="1">
    <citation type="submission" date="2022-08" db="EMBL/GenBank/DDBJ databases">
        <title>Novel sulfate-reducing endosymbionts in the free-living metamonad Anaeramoeba.</title>
        <authorList>
            <person name="Jerlstrom-Hultqvist J."/>
            <person name="Cepicka I."/>
            <person name="Gallot-Lavallee L."/>
            <person name="Salas-Leiva D."/>
            <person name="Curtis B.A."/>
            <person name="Zahonova K."/>
            <person name="Pipaliya S."/>
            <person name="Dacks J."/>
            <person name="Roger A.J."/>
        </authorList>
    </citation>
    <scope>NUCLEOTIDE SEQUENCE</scope>
    <source>
        <strain evidence="4">Schooner1</strain>
    </source>
</reference>
<gene>
    <name evidence="3" type="ORF">M0812_15394</name>
    <name evidence="4" type="ORF">M0813_09616</name>
</gene>
<name>A0AAV7ZGI7_9EUKA</name>
<dbReference type="PIRSF" id="PIRSF036580">
    <property type="entry name" value="Cyclin_L"/>
    <property type="match status" value="1"/>
</dbReference>
<dbReference type="Gene3D" id="1.10.472.10">
    <property type="entry name" value="Cyclin-like"/>
    <property type="match status" value="2"/>
</dbReference>
<dbReference type="InterPro" id="IPR013763">
    <property type="entry name" value="Cyclin-like_dom"/>
</dbReference>
<dbReference type="GO" id="GO:0006357">
    <property type="term" value="P:regulation of transcription by RNA polymerase II"/>
    <property type="evidence" value="ECO:0007669"/>
    <property type="project" value="InterPro"/>
</dbReference>
<evidence type="ECO:0000313" key="6">
    <source>
        <dbReference type="Proteomes" id="UP001150062"/>
    </source>
</evidence>
<accession>A0AAV7ZGI7</accession>
<protein>
    <recommendedName>
        <fullName evidence="2">Cyclin-like domain-containing protein</fullName>
    </recommendedName>
</protein>
<evidence type="ECO:0000313" key="5">
    <source>
        <dbReference type="Proteomes" id="UP001146793"/>
    </source>
</evidence>
<dbReference type="AlphaFoldDB" id="A0AAV7ZGI7"/>
<dbReference type="InterPro" id="IPR043198">
    <property type="entry name" value="Cyclin/Ssn8"/>
</dbReference>
<dbReference type="SMART" id="SM00385">
    <property type="entry name" value="CYCLIN"/>
    <property type="match status" value="2"/>
</dbReference>
<keyword evidence="1" id="KW-0195">Cyclin</keyword>
<dbReference type="Pfam" id="PF00134">
    <property type="entry name" value="Cyclin_N"/>
    <property type="match status" value="1"/>
</dbReference>
<dbReference type="PANTHER" id="PTHR10026">
    <property type="entry name" value="CYCLIN"/>
    <property type="match status" value="1"/>
</dbReference>
<comment type="similarity">
    <text evidence="1">Belongs to the cyclin family.</text>
</comment>